<protein>
    <submittedName>
        <fullName evidence="1">Uncharacterized protein</fullName>
    </submittedName>
</protein>
<evidence type="ECO:0000313" key="1">
    <source>
        <dbReference type="EMBL" id="RZC28563.1"/>
    </source>
</evidence>
<organism evidence="1 2">
    <name type="scientific">Glycine soja</name>
    <name type="common">Wild soybean</name>
    <dbReference type="NCBI Taxonomy" id="3848"/>
    <lineage>
        <taxon>Eukaryota</taxon>
        <taxon>Viridiplantae</taxon>
        <taxon>Streptophyta</taxon>
        <taxon>Embryophyta</taxon>
        <taxon>Tracheophyta</taxon>
        <taxon>Spermatophyta</taxon>
        <taxon>Magnoliopsida</taxon>
        <taxon>eudicotyledons</taxon>
        <taxon>Gunneridae</taxon>
        <taxon>Pentapetalae</taxon>
        <taxon>rosids</taxon>
        <taxon>fabids</taxon>
        <taxon>Fabales</taxon>
        <taxon>Fabaceae</taxon>
        <taxon>Papilionoideae</taxon>
        <taxon>50 kb inversion clade</taxon>
        <taxon>NPAAA clade</taxon>
        <taxon>indigoferoid/millettioid clade</taxon>
        <taxon>Phaseoleae</taxon>
        <taxon>Glycine</taxon>
        <taxon>Glycine subgen. Soja</taxon>
    </lineage>
</organism>
<proteinExistence type="predicted"/>
<evidence type="ECO:0000313" key="2">
    <source>
        <dbReference type="Proteomes" id="UP000289340"/>
    </source>
</evidence>
<feature type="non-terminal residue" evidence="1">
    <location>
        <position position="1"/>
    </location>
</feature>
<gene>
    <name evidence="1" type="ORF">D0Y65_000508</name>
</gene>
<accession>A0A445LZ68</accession>
<dbReference type="PANTHER" id="PTHR28026:SF8">
    <property type="entry name" value="YGL010W-LIKE PROTEIN"/>
    <property type="match status" value="1"/>
</dbReference>
<name>A0A445LZ68_GLYSO</name>
<dbReference type="GO" id="GO:0005783">
    <property type="term" value="C:endoplasmic reticulum"/>
    <property type="evidence" value="ECO:0007669"/>
    <property type="project" value="TreeGrafter"/>
</dbReference>
<sequence length="129" mass="14629">AYIYLGCNTENKRRDISYGSVQVERTSTWLFKENKGGYIPCGSLLVKDFTSFVASQLGLSLAWKVVFVVQLVCWAGQFIGHGVFEATCLMQVLQTLFGYEPYPRFNSTVKAKIEANINEWQESKQKLIS</sequence>
<reference evidence="1 2" key="1">
    <citation type="submission" date="2018-09" db="EMBL/GenBank/DDBJ databases">
        <title>A high-quality reference genome of wild soybean provides a powerful tool to mine soybean genomes.</title>
        <authorList>
            <person name="Xie M."/>
            <person name="Chung C.Y.L."/>
            <person name="Li M.-W."/>
            <person name="Wong F.-L."/>
            <person name="Chan T.-F."/>
            <person name="Lam H.-M."/>
        </authorList>
    </citation>
    <scope>NUCLEOTIDE SEQUENCE [LARGE SCALE GENOMIC DNA]</scope>
    <source>
        <strain evidence="2">cv. W05</strain>
        <tissue evidence="1">Hypocotyl of etiolated seedlings</tissue>
    </source>
</reference>
<dbReference type="AlphaFoldDB" id="A0A445LZ68"/>
<dbReference type="InterPro" id="IPR009305">
    <property type="entry name" value="Mpo1-like"/>
</dbReference>
<dbReference type="Proteomes" id="UP000289340">
    <property type="component" value="Chromosome 1"/>
</dbReference>
<comment type="caution">
    <text evidence="1">The sequence shown here is derived from an EMBL/GenBank/DDBJ whole genome shotgun (WGS) entry which is preliminary data.</text>
</comment>
<dbReference type="GO" id="GO:0016020">
    <property type="term" value="C:membrane"/>
    <property type="evidence" value="ECO:0007669"/>
    <property type="project" value="GOC"/>
</dbReference>
<keyword evidence="2" id="KW-1185">Reference proteome</keyword>
<dbReference type="EMBL" id="QZWG01000001">
    <property type="protein sequence ID" value="RZC28563.1"/>
    <property type="molecule type" value="Genomic_DNA"/>
</dbReference>
<dbReference type="PANTHER" id="PTHR28026">
    <property type="entry name" value="DUF962 DOMAIN PROTEIN (AFU_ORTHOLOGUE AFUA_8G05310)"/>
    <property type="match status" value="1"/>
</dbReference>
<dbReference type="GO" id="GO:0046521">
    <property type="term" value="P:sphingoid catabolic process"/>
    <property type="evidence" value="ECO:0007669"/>
    <property type="project" value="TreeGrafter"/>
</dbReference>